<sequence length="430" mass="47227">MTTIAPTTQTFNEDIDATGVVQQRPRGEPVHADMTAAATAPTTETADSKGKHLRKMLCQSIDDALSVFAVIVFATSTRVLHSPVETNLISFFLPGLYVLAAALIMALDRHLRDFFAADTSKISRVCIALFCARTSVDIAAYNGDEMPLHTLFKPIEDSTNLADIILAVMVKGLVLRIASLSVKAFVGLVLEWLSVHDTPTITGVSVRDIPSPLRVRRGLELHFALSTASVEPLLLPTHITSSDSVADALLVPANDALIQDHTAATHTHPFDLSFDHSAHEHVPPELLKEDQDPNERSTDAARLDLSPFLSDVKVITTVELDHDDLEDDQDVQDLSPLDVLVSTPYRPRFTDGHTTNVGGKLVPFHAADVRVWWDRRHAYVLPTVAESTAGQVPPRFRDRHATPSSSVDRAFWGAVLNPSHQEVKVHIFYF</sequence>
<reference evidence="2 3" key="1">
    <citation type="submission" date="2018-08" db="EMBL/GenBank/DDBJ databases">
        <title>Aphanomyces genome sequencing and annotation.</title>
        <authorList>
            <person name="Minardi D."/>
            <person name="Oidtmann B."/>
            <person name="Van Der Giezen M."/>
            <person name="Studholme D.J."/>
        </authorList>
    </citation>
    <scope>NUCLEOTIDE SEQUENCE [LARGE SCALE GENOMIC DNA]</scope>
    <source>
        <strain evidence="2 3">Sv</strain>
    </source>
</reference>
<gene>
    <name evidence="2" type="ORF">DYB35_002322</name>
</gene>
<evidence type="ECO:0000313" key="2">
    <source>
        <dbReference type="EMBL" id="RHY86948.1"/>
    </source>
</evidence>
<protein>
    <submittedName>
        <fullName evidence="2">Uncharacterized protein</fullName>
    </submittedName>
</protein>
<dbReference type="AlphaFoldDB" id="A0A418CY95"/>
<organism evidence="2 3">
    <name type="scientific">Aphanomyces astaci</name>
    <name type="common">Crayfish plague agent</name>
    <dbReference type="NCBI Taxonomy" id="112090"/>
    <lineage>
        <taxon>Eukaryota</taxon>
        <taxon>Sar</taxon>
        <taxon>Stramenopiles</taxon>
        <taxon>Oomycota</taxon>
        <taxon>Saprolegniomycetes</taxon>
        <taxon>Saprolegniales</taxon>
        <taxon>Verrucalvaceae</taxon>
        <taxon>Aphanomyces</taxon>
    </lineage>
</organism>
<comment type="caution">
    <text evidence="2">The sequence shown here is derived from an EMBL/GenBank/DDBJ whole genome shotgun (WGS) entry which is preliminary data.</text>
</comment>
<keyword evidence="1" id="KW-0812">Transmembrane</keyword>
<dbReference type="VEuPathDB" id="FungiDB:H257_08444"/>
<evidence type="ECO:0000313" key="3">
    <source>
        <dbReference type="Proteomes" id="UP000285712"/>
    </source>
</evidence>
<proteinExistence type="predicted"/>
<dbReference type="Proteomes" id="UP000285712">
    <property type="component" value="Unassembled WGS sequence"/>
</dbReference>
<feature type="transmembrane region" description="Helical" evidence="1">
    <location>
        <begin position="87"/>
        <end position="107"/>
    </location>
</feature>
<accession>A0A418CY95</accession>
<evidence type="ECO:0000256" key="1">
    <source>
        <dbReference type="SAM" id="Phobius"/>
    </source>
</evidence>
<name>A0A418CY95_APHAT</name>
<keyword evidence="1" id="KW-1133">Transmembrane helix</keyword>
<dbReference type="EMBL" id="QUTG01004872">
    <property type="protein sequence ID" value="RHY86948.1"/>
    <property type="molecule type" value="Genomic_DNA"/>
</dbReference>
<keyword evidence="1" id="KW-0472">Membrane</keyword>